<accession>A0A1H3LZ30</accession>
<dbReference type="AlphaFoldDB" id="A0A1H3LZ30"/>
<dbReference type="Proteomes" id="UP000198625">
    <property type="component" value="Unassembled WGS sequence"/>
</dbReference>
<organism evidence="1 2">
    <name type="scientific">Proteiniborus ethanoligenes</name>
    <dbReference type="NCBI Taxonomy" id="415015"/>
    <lineage>
        <taxon>Bacteria</taxon>
        <taxon>Bacillati</taxon>
        <taxon>Bacillota</taxon>
        <taxon>Clostridia</taxon>
        <taxon>Eubacteriales</taxon>
        <taxon>Proteiniborus</taxon>
    </lineage>
</organism>
<protein>
    <submittedName>
        <fullName evidence="1">Uncharacterized protein</fullName>
    </submittedName>
</protein>
<evidence type="ECO:0000313" key="1">
    <source>
        <dbReference type="EMBL" id="SDY69279.1"/>
    </source>
</evidence>
<sequence length="219" mass="25217">MLINTNIAIAVRCSVCGTLKVHETSLFKLFKNKKTEIMCSCGQHNAIIKAKDFKSLWVDIDCFACRDKHTFKYTLTQLLKGNIITRCIETGLNICFIVSNGDIDELIEKYEMNPEQLYKELGFLEYFLNSEIMMQSLERIRELDTEGLLGCSCGANNIEMNLFPDRIELKCMSCQGIKLIYAEYEEDYQNLISKKEIIIHESSFECIDAINQSKDTKNK</sequence>
<dbReference type="OrthoDB" id="1678992at2"/>
<gene>
    <name evidence="1" type="ORF">SAMN05660462_00652</name>
</gene>
<dbReference type="EMBL" id="FNQE01000005">
    <property type="protein sequence ID" value="SDY69279.1"/>
    <property type="molecule type" value="Genomic_DNA"/>
</dbReference>
<keyword evidence="2" id="KW-1185">Reference proteome</keyword>
<proteinExistence type="predicted"/>
<name>A0A1H3LZ30_9FIRM</name>
<evidence type="ECO:0000313" key="2">
    <source>
        <dbReference type="Proteomes" id="UP000198625"/>
    </source>
</evidence>
<reference evidence="1 2" key="1">
    <citation type="submission" date="2016-10" db="EMBL/GenBank/DDBJ databases">
        <authorList>
            <person name="de Groot N.N."/>
        </authorList>
    </citation>
    <scope>NUCLEOTIDE SEQUENCE [LARGE SCALE GENOMIC DNA]</scope>
    <source>
        <strain evidence="1 2">DSM 21650</strain>
    </source>
</reference>
<dbReference type="STRING" id="415015.SAMN05660462_00652"/>
<dbReference type="RefSeq" id="WP_091727168.1">
    <property type="nucleotide sequence ID" value="NZ_FNQE01000005.1"/>
</dbReference>